<gene>
    <name evidence="1" type="ORF">AB8B28_05695</name>
</gene>
<evidence type="ECO:0000313" key="1">
    <source>
        <dbReference type="EMBL" id="XDU63331.1"/>
    </source>
</evidence>
<organism evidence="1">
    <name type="scientific">Leptotrichia alba</name>
    <dbReference type="NCBI Taxonomy" id="3239304"/>
    <lineage>
        <taxon>Bacteria</taxon>
        <taxon>Fusobacteriati</taxon>
        <taxon>Fusobacteriota</taxon>
        <taxon>Fusobacteriia</taxon>
        <taxon>Fusobacteriales</taxon>
        <taxon>Leptotrichiaceae</taxon>
        <taxon>Leptotrichia</taxon>
    </lineage>
</organism>
<dbReference type="KEGG" id="lala:AB8B28_05695"/>
<dbReference type="RefSeq" id="WP_369717392.1">
    <property type="nucleotide sequence ID" value="NZ_CP165647.1"/>
</dbReference>
<reference evidence="1" key="1">
    <citation type="submission" date="2024-07" db="EMBL/GenBank/DDBJ databases">
        <authorList>
            <person name="Li X.-J."/>
            <person name="Wang X."/>
        </authorList>
    </citation>
    <scope>NUCLEOTIDE SEQUENCE</scope>
    <source>
        <strain evidence="1">HSP-536</strain>
    </source>
</reference>
<protein>
    <submittedName>
        <fullName evidence="1">Uncharacterized protein</fullName>
    </submittedName>
</protein>
<dbReference type="AlphaFoldDB" id="A0AB39V7B2"/>
<dbReference type="EMBL" id="CP165647">
    <property type="protein sequence ID" value="XDU63331.1"/>
    <property type="molecule type" value="Genomic_DNA"/>
</dbReference>
<sequence>MKKYIFLLFNLIYLIGFSTDVRNITRRLSDKQIENIKSVEDFSITKLEAN</sequence>
<accession>A0AB39V7B2</accession>
<name>A0AB39V7B2_9FUSO</name>
<proteinExistence type="predicted"/>